<keyword evidence="3" id="KW-1185">Reference proteome</keyword>
<accession>A0A934MCC8</accession>
<keyword evidence="1" id="KW-1133">Transmembrane helix</keyword>
<dbReference type="Proteomes" id="UP000642488">
    <property type="component" value="Unassembled WGS sequence"/>
</dbReference>
<feature type="transmembrane region" description="Helical" evidence="1">
    <location>
        <begin position="247"/>
        <end position="277"/>
    </location>
</feature>
<sequence length="285" mass="29520">MTQATQRSARTGRGLIGVALLVLALAASALAWGWRDNPLVHRAQGYAQSVATTSAATYVTLRTLNAFLSTAQEIEVGGSLFVSGTVQPLKVLEPIDDTVERIAGGIFVVMITTGVLAVALGPVGGVGLGMVALALGVAGLGALVRGRPVLAGLTRGLAIYGIVLALALPLVFVVADLVADRMTDAVWLENQRIITEITRGVADVAEAETATDAGWIEALTTPMTSIAEYRAFAASIYANADQLVGSFVMILAVFVFKILVLPILLLGGVFIAARALVRQAGPSRG</sequence>
<keyword evidence="1" id="KW-0812">Transmembrane</keyword>
<organism evidence="2 3">
    <name type="scientific">Palleronia pontilimi</name>
    <dbReference type="NCBI Taxonomy" id="1964209"/>
    <lineage>
        <taxon>Bacteria</taxon>
        <taxon>Pseudomonadati</taxon>
        <taxon>Pseudomonadota</taxon>
        <taxon>Alphaproteobacteria</taxon>
        <taxon>Rhodobacterales</taxon>
        <taxon>Roseobacteraceae</taxon>
        <taxon>Palleronia</taxon>
    </lineage>
</organism>
<proteinExistence type="predicted"/>
<dbReference type="EMBL" id="JAEKPD010000006">
    <property type="protein sequence ID" value="MBJ3762375.1"/>
    <property type="molecule type" value="Genomic_DNA"/>
</dbReference>
<evidence type="ECO:0000313" key="2">
    <source>
        <dbReference type="EMBL" id="MBJ3762375.1"/>
    </source>
</evidence>
<evidence type="ECO:0000313" key="3">
    <source>
        <dbReference type="Proteomes" id="UP000642488"/>
    </source>
</evidence>
<feature type="transmembrane region" description="Helical" evidence="1">
    <location>
        <begin position="126"/>
        <end position="145"/>
    </location>
</feature>
<protein>
    <submittedName>
        <fullName evidence="2">Uncharacterized protein</fullName>
    </submittedName>
</protein>
<reference evidence="2" key="1">
    <citation type="submission" date="2020-12" db="EMBL/GenBank/DDBJ databases">
        <title>Bacterial taxonomy.</title>
        <authorList>
            <person name="Pan X."/>
        </authorList>
    </citation>
    <scope>NUCLEOTIDE SEQUENCE</scope>
    <source>
        <strain evidence="2">KCTC 52957</strain>
    </source>
</reference>
<feature type="transmembrane region" description="Helical" evidence="1">
    <location>
        <begin position="157"/>
        <end position="179"/>
    </location>
</feature>
<gene>
    <name evidence="2" type="ORF">ILP92_06420</name>
</gene>
<name>A0A934MCC8_9RHOB</name>
<comment type="caution">
    <text evidence="2">The sequence shown here is derived from an EMBL/GenBank/DDBJ whole genome shotgun (WGS) entry which is preliminary data.</text>
</comment>
<feature type="transmembrane region" description="Helical" evidence="1">
    <location>
        <begin position="15"/>
        <end position="34"/>
    </location>
</feature>
<evidence type="ECO:0000256" key="1">
    <source>
        <dbReference type="SAM" id="Phobius"/>
    </source>
</evidence>
<dbReference type="RefSeq" id="WP_198915552.1">
    <property type="nucleotide sequence ID" value="NZ_JAEKPD010000006.1"/>
</dbReference>
<keyword evidence="1" id="KW-0472">Membrane</keyword>
<dbReference type="AlphaFoldDB" id="A0A934MCC8"/>